<keyword evidence="2" id="KW-1185">Reference proteome</keyword>
<accession>A0A0E4A122</accession>
<dbReference type="Proteomes" id="UP000033054">
    <property type="component" value="Chromosome"/>
</dbReference>
<evidence type="ECO:0000313" key="2">
    <source>
        <dbReference type="Proteomes" id="UP000033054"/>
    </source>
</evidence>
<dbReference type="HOGENOM" id="CLU_911384_0_0_10"/>
<dbReference type="Gene3D" id="2.60.120.260">
    <property type="entry name" value="Galactose-binding domain-like"/>
    <property type="match status" value="1"/>
</dbReference>
<dbReference type="NCBIfam" id="TIGR04131">
    <property type="entry name" value="Bac_Flav_CTERM"/>
    <property type="match status" value="1"/>
</dbReference>
<dbReference type="PROSITE" id="PS51257">
    <property type="entry name" value="PROKAR_LIPOPROTEIN"/>
    <property type="match status" value="1"/>
</dbReference>
<protein>
    <recommendedName>
        <fullName evidence="3">Fibronectin type-III domain-containing protein</fullName>
    </recommendedName>
</protein>
<dbReference type="Pfam" id="PF13585">
    <property type="entry name" value="CHU_C"/>
    <property type="match status" value="1"/>
</dbReference>
<reference evidence="1 2" key="1">
    <citation type="journal article" date="2014" name="Curr. Microbiol.">
        <title>Spirosoma radiotolerans sp. nov., a gamma-radiation-resistant bacterium isolated from gamma ray-irradiated soil.</title>
        <authorList>
            <person name="Lee J.J."/>
            <person name="Srinivasan S."/>
            <person name="Lim S."/>
            <person name="Joe M."/>
            <person name="Im S."/>
            <person name="Bae S.I."/>
            <person name="Park K.R."/>
            <person name="Han J.H."/>
            <person name="Park S.H."/>
            <person name="Joo B.M."/>
            <person name="Park S.J."/>
            <person name="Kim M.K."/>
        </authorList>
    </citation>
    <scope>NUCLEOTIDE SEQUENCE [LARGE SCALE GENOMIC DNA]</scope>
    <source>
        <strain evidence="1 2">DG5A</strain>
    </source>
</reference>
<sequence length="323" mass="35267">MSRLWLKVLPGKIGLITFFIYACCQPVFAQFCANPSGQLVINQSFGTASQPTSMAGLTPYQYVPPTCPADGQYTVTETIDGGCFNYTWYAVPADHTPDDVDGNMLIINGANTAGAFYEQTVSGLCPGTTYEFSLWALNLLKTGICPTPLVPNLMLTLETKSGNILTSVPLGSIDLADQPVWRQHTALFEAPKTTEAVILKLVNTKGDYGCGNDMVIDDIQVRQCEECVSDQVYVPDVFTPNNDGLNDNLAFFLPKVSSYDLKVYDRWGSVIFASTSVSQRWDGTYAGSPCASGDYTWVIAYRTAAATQEQNEHVQTGHVLLVR</sequence>
<dbReference type="PATRIC" id="fig|1379870.5.peg.2162"/>
<evidence type="ECO:0000313" key="1">
    <source>
        <dbReference type="EMBL" id="AKD58437.1"/>
    </source>
</evidence>
<name>A0A0E4A122_9BACT</name>
<gene>
    <name evidence="1" type="ORF">SD10_09950</name>
</gene>
<dbReference type="InterPro" id="IPR026341">
    <property type="entry name" value="T9SS_type_B"/>
</dbReference>
<proteinExistence type="predicted"/>
<organism evidence="1 2">
    <name type="scientific">Spirosoma radiotolerans</name>
    <dbReference type="NCBI Taxonomy" id="1379870"/>
    <lineage>
        <taxon>Bacteria</taxon>
        <taxon>Pseudomonadati</taxon>
        <taxon>Bacteroidota</taxon>
        <taxon>Cytophagia</taxon>
        <taxon>Cytophagales</taxon>
        <taxon>Cytophagaceae</taxon>
        <taxon>Spirosoma</taxon>
    </lineage>
</organism>
<evidence type="ECO:0008006" key="3">
    <source>
        <dbReference type="Google" id="ProtNLM"/>
    </source>
</evidence>
<dbReference type="STRING" id="1379870.SD10_09950"/>
<dbReference type="AlphaFoldDB" id="A0A0E4A122"/>
<dbReference type="EMBL" id="CP010429">
    <property type="protein sequence ID" value="AKD58437.1"/>
    <property type="molecule type" value="Genomic_DNA"/>
</dbReference>
<dbReference type="KEGG" id="srd:SD10_09950"/>